<name>A0A0L0FRR1_9EUKA</name>
<gene>
    <name evidence="1" type="ORF">SARC_08341</name>
</gene>
<dbReference type="GeneID" id="25908845"/>
<sequence length="118" mass="13843">MTLSTISDHGGFPLWNVKTDGRDLAPDIYRALKFTVPHFNRSWNHPQNVTEDMERMDVLYHMGQRIYKSLQELEPAPEFATSRALYTCEPMFMMHDGIPPFWNLGLLPRKDYALPTEW</sequence>
<dbReference type="RefSeq" id="XP_014153158.1">
    <property type="nucleotide sequence ID" value="XM_014297683.1"/>
</dbReference>
<reference evidence="1 2" key="1">
    <citation type="submission" date="2011-02" db="EMBL/GenBank/DDBJ databases">
        <title>The Genome Sequence of Sphaeroforma arctica JP610.</title>
        <authorList>
            <consortium name="The Broad Institute Genome Sequencing Platform"/>
            <person name="Russ C."/>
            <person name="Cuomo C."/>
            <person name="Young S.K."/>
            <person name="Zeng Q."/>
            <person name="Gargeya S."/>
            <person name="Alvarado L."/>
            <person name="Berlin A."/>
            <person name="Chapman S.B."/>
            <person name="Chen Z."/>
            <person name="Freedman E."/>
            <person name="Gellesch M."/>
            <person name="Goldberg J."/>
            <person name="Griggs A."/>
            <person name="Gujja S."/>
            <person name="Heilman E."/>
            <person name="Heiman D."/>
            <person name="Howarth C."/>
            <person name="Mehta T."/>
            <person name="Neiman D."/>
            <person name="Pearson M."/>
            <person name="Roberts A."/>
            <person name="Saif S."/>
            <person name="Shea T."/>
            <person name="Shenoy N."/>
            <person name="Sisk P."/>
            <person name="Stolte C."/>
            <person name="Sykes S."/>
            <person name="White J."/>
            <person name="Yandava C."/>
            <person name="Burger G."/>
            <person name="Gray M.W."/>
            <person name="Holland P.W.H."/>
            <person name="King N."/>
            <person name="Lang F.B.F."/>
            <person name="Roger A.J."/>
            <person name="Ruiz-Trillo I."/>
            <person name="Haas B."/>
            <person name="Nusbaum C."/>
            <person name="Birren B."/>
        </authorList>
    </citation>
    <scope>NUCLEOTIDE SEQUENCE [LARGE SCALE GENOMIC DNA]</scope>
    <source>
        <strain evidence="1 2">JP610</strain>
    </source>
</reference>
<keyword evidence="2" id="KW-1185">Reference proteome</keyword>
<evidence type="ECO:0000313" key="2">
    <source>
        <dbReference type="Proteomes" id="UP000054560"/>
    </source>
</evidence>
<evidence type="ECO:0000313" key="1">
    <source>
        <dbReference type="EMBL" id="KNC79256.1"/>
    </source>
</evidence>
<protein>
    <submittedName>
        <fullName evidence="1">Uncharacterized protein</fullName>
    </submittedName>
</protein>
<proteinExistence type="predicted"/>
<dbReference type="EMBL" id="KQ242339">
    <property type="protein sequence ID" value="KNC79256.1"/>
    <property type="molecule type" value="Genomic_DNA"/>
</dbReference>
<dbReference type="AlphaFoldDB" id="A0A0L0FRR1"/>
<organism evidence="1 2">
    <name type="scientific">Sphaeroforma arctica JP610</name>
    <dbReference type="NCBI Taxonomy" id="667725"/>
    <lineage>
        <taxon>Eukaryota</taxon>
        <taxon>Ichthyosporea</taxon>
        <taxon>Ichthyophonida</taxon>
        <taxon>Sphaeroforma</taxon>
    </lineage>
</organism>
<accession>A0A0L0FRR1</accession>
<dbReference type="Proteomes" id="UP000054560">
    <property type="component" value="Unassembled WGS sequence"/>
</dbReference>